<sequence>MFWDIIHPTEAAHQFIANEALDTLEIEYSIEVHPGITVNSTEDLNTSETGDTVEFTVVLDSQPTADVTIAISSSDETEGIVDTDSLTFTSENWDEPQTVTVTGVTDNEIDGNIDYTIELAAAESEDDNYNGIDPDDVEISNIDDGDIVPGLNLEGTNDNDILNGDLGNDRLSGLGGNDTLNGNNGNDSLLGGKDDDRLNGGDGDDVLNGGLGNDFILGGDGNDLLIGRPGFDHLLGGNGNDIIEGGTGRDRLNGGSGNDILTGGASIDRFIFATNAEFTAEDLGIDRITDFVPGQDLILLDQRTFTALTSIETEFEEVSSNQEAATANALIVYNTGNGNLFYNQNGSEAGFGSGGRFARLLNEASVSADDFLLRA</sequence>
<dbReference type="AlphaFoldDB" id="A0A3N6PEA1"/>
<dbReference type="InterPro" id="IPR011049">
    <property type="entry name" value="Serralysin-like_metalloprot_C"/>
</dbReference>
<gene>
    <name evidence="4" type="ORF">D5R40_11640</name>
</gene>
<dbReference type="OrthoDB" id="462884at2"/>
<dbReference type="PANTHER" id="PTHR38340:SF1">
    <property type="entry name" value="S-LAYER PROTEIN"/>
    <property type="match status" value="1"/>
</dbReference>
<evidence type="ECO:0008006" key="6">
    <source>
        <dbReference type="Google" id="ProtNLM"/>
    </source>
</evidence>
<dbReference type="PRINTS" id="PR00313">
    <property type="entry name" value="CABNDNGRPT"/>
</dbReference>
<dbReference type="SUPFAM" id="SSF51120">
    <property type="entry name" value="beta-Roll"/>
    <property type="match status" value="2"/>
</dbReference>
<evidence type="ECO:0000256" key="1">
    <source>
        <dbReference type="ARBA" id="ARBA00004613"/>
    </source>
</evidence>
<reference evidence="4 5" key="1">
    <citation type="journal article" date="2018" name="ACS Chem. Biol.">
        <title>Ketoreductase domain dysfunction expands chemodiversity: malyngamide biosynthesis in the cyanobacterium Okeania hirsuta.</title>
        <authorList>
            <person name="Moss N.A."/>
            <person name="Leao T."/>
            <person name="Rankin M."/>
            <person name="McCullough T.M."/>
            <person name="Qu P."/>
            <person name="Korobeynikov A."/>
            <person name="Smith J.L."/>
            <person name="Gerwick L."/>
            <person name="Gerwick W.H."/>
        </authorList>
    </citation>
    <scope>NUCLEOTIDE SEQUENCE [LARGE SCALE GENOMIC DNA]</scope>
    <source>
        <strain evidence="4 5">PAB10Feb10-1</strain>
    </source>
</reference>
<dbReference type="Pfam" id="PF00353">
    <property type="entry name" value="HemolysinCabind"/>
    <property type="match status" value="2"/>
</dbReference>
<name>A0A3N6PEA1_9CYAN</name>
<organism evidence="4 5">
    <name type="scientific">Okeania hirsuta</name>
    <dbReference type="NCBI Taxonomy" id="1458930"/>
    <lineage>
        <taxon>Bacteria</taxon>
        <taxon>Bacillati</taxon>
        <taxon>Cyanobacteriota</taxon>
        <taxon>Cyanophyceae</taxon>
        <taxon>Oscillatoriophycideae</taxon>
        <taxon>Oscillatoriales</taxon>
        <taxon>Microcoleaceae</taxon>
        <taxon>Okeania</taxon>
    </lineage>
</organism>
<dbReference type="GO" id="GO:0005509">
    <property type="term" value="F:calcium ion binding"/>
    <property type="evidence" value="ECO:0007669"/>
    <property type="project" value="InterPro"/>
</dbReference>
<keyword evidence="5" id="KW-1185">Reference proteome</keyword>
<feature type="region of interest" description="Disordered" evidence="3">
    <location>
        <begin position="176"/>
        <end position="198"/>
    </location>
</feature>
<proteinExistence type="predicted"/>
<dbReference type="PROSITE" id="PS00330">
    <property type="entry name" value="HEMOLYSIN_CALCIUM"/>
    <property type="match status" value="4"/>
</dbReference>
<dbReference type="Gene3D" id="3.40.50.1110">
    <property type="entry name" value="SGNH hydrolase"/>
    <property type="match status" value="1"/>
</dbReference>
<accession>A0A3N6PEA1</accession>
<comment type="subcellular location">
    <subcellularLocation>
        <location evidence="1">Secreted</location>
    </subcellularLocation>
</comment>
<keyword evidence="2" id="KW-0964">Secreted</keyword>
<feature type="compositionally biased region" description="Low complexity" evidence="3">
    <location>
        <begin position="176"/>
        <end position="191"/>
    </location>
</feature>
<protein>
    <recommendedName>
        <fullName evidence="6">Calcium-binding protein</fullName>
    </recommendedName>
</protein>
<dbReference type="InterPro" id="IPR001343">
    <property type="entry name" value="Hemolysn_Ca-bd"/>
</dbReference>
<dbReference type="GO" id="GO:0005576">
    <property type="term" value="C:extracellular region"/>
    <property type="evidence" value="ECO:0007669"/>
    <property type="project" value="UniProtKB-SubCell"/>
</dbReference>
<comment type="caution">
    <text evidence="4">The sequence shown here is derived from an EMBL/GenBank/DDBJ whole genome shotgun (WGS) entry which is preliminary data.</text>
</comment>
<dbReference type="Gene3D" id="2.150.10.10">
    <property type="entry name" value="Serralysin-like metalloprotease, C-terminal"/>
    <property type="match status" value="2"/>
</dbReference>
<dbReference type="Proteomes" id="UP000269154">
    <property type="component" value="Unassembled WGS sequence"/>
</dbReference>
<evidence type="ECO:0000256" key="3">
    <source>
        <dbReference type="SAM" id="MobiDB-lite"/>
    </source>
</evidence>
<dbReference type="InterPro" id="IPR050557">
    <property type="entry name" value="RTX_toxin/Mannuronan_C5-epim"/>
</dbReference>
<evidence type="ECO:0000256" key="2">
    <source>
        <dbReference type="ARBA" id="ARBA00022525"/>
    </source>
</evidence>
<evidence type="ECO:0000313" key="5">
    <source>
        <dbReference type="Proteomes" id="UP000269154"/>
    </source>
</evidence>
<dbReference type="InterPro" id="IPR018511">
    <property type="entry name" value="Hemolysin-typ_Ca-bd_CS"/>
</dbReference>
<dbReference type="PANTHER" id="PTHR38340">
    <property type="entry name" value="S-LAYER PROTEIN"/>
    <property type="match status" value="1"/>
</dbReference>
<dbReference type="EMBL" id="RCBY01000053">
    <property type="protein sequence ID" value="RQH44340.1"/>
    <property type="molecule type" value="Genomic_DNA"/>
</dbReference>
<evidence type="ECO:0000313" key="4">
    <source>
        <dbReference type="EMBL" id="RQH44340.1"/>
    </source>
</evidence>
<dbReference type="InterPro" id="IPR036514">
    <property type="entry name" value="SGNH_hydro_sf"/>
</dbReference>